<dbReference type="PANTHER" id="PTHR43640">
    <property type="entry name" value="OS07G0260300 PROTEIN"/>
    <property type="match status" value="1"/>
</dbReference>
<name>A0A383ATU7_9ZZZZ</name>
<proteinExistence type="predicted"/>
<dbReference type="Pfam" id="PF00578">
    <property type="entry name" value="AhpC-TSA"/>
    <property type="match status" value="1"/>
</dbReference>
<protein>
    <recommendedName>
        <fullName evidence="1">Alkyl hydroperoxide reductase subunit C/ Thiol specific antioxidant domain-containing protein</fullName>
    </recommendedName>
</protein>
<dbReference type="EMBL" id="UINC01194927">
    <property type="protein sequence ID" value="SVE11257.1"/>
    <property type="molecule type" value="Genomic_DNA"/>
</dbReference>
<accession>A0A383ATU7</accession>
<dbReference type="Gene3D" id="3.40.30.10">
    <property type="entry name" value="Glutaredoxin"/>
    <property type="match status" value="1"/>
</dbReference>
<gene>
    <name evidence="2" type="ORF">METZ01_LOCUS464111</name>
</gene>
<feature type="non-terminal residue" evidence="2">
    <location>
        <position position="208"/>
    </location>
</feature>
<dbReference type="InterPro" id="IPR047262">
    <property type="entry name" value="PRX-like1"/>
</dbReference>
<dbReference type="SUPFAM" id="SSF52833">
    <property type="entry name" value="Thioredoxin-like"/>
    <property type="match status" value="1"/>
</dbReference>
<dbReference type="AlphaFoldDB" id="A0A383ATU7"/>
<evidence type="ECO:0000313" key="2">
    <source>
        <dbReference type="EMBL" id="SVE11257.1"/>
    </source>
</evidence>
<organism evidence="2">
    <name type="scientific">marine metagenome</name>
    <dbReference type="NCBI Taxonomy" id="408172"/>
    <lineage>
        <taxon>unclassified sequences</taxon>
        <taxon>metagenomes</taxon>
        <taxon>ecological metagenomes</taxon>
    </lineage>
</organism>
<dbReference type="GO" id="GO:0016491">
    <property type="term" value="F:oxidoreductase activity"/>
    <property type="evidence" value="ECO:0007669"/>
    <property type="project" value="InterPro"/>
</dbReference>
<feature type="domain" description="Alkyl hydroperoxide reductase subunit C/ Thiol specific antioxidant" evidence="1">
    <location>
        <begin position="31"/>
        <end position="117"/>
    </location>
</feature>
<dbReference type="InterPro" id="IPR000866">
    <property type="entry name" value="AhpC/TSA"/>
</dbReference>
<dbReference type="PANTHER" id="PTHR43640:SF1">
    <property type="entry name" value="THIOREDOXIN-DEPENDENT PEROXIREDOXIN"/>
    <property type="match status" value="1"/>
</dbReference>
<reference evidence="2" key="1">
    <citation type="submission" date="2018-05" db="EMBL/GenBank/DDBJ databases">
        <authorList>
            <person name="Lanie J.A."/>
            <person name="Ng W.-L."/>
            <person name="Kazmierczak K.M."/>
            <person name="Andrzejewski T.M."/>
            <person name="Davidsen T.M."/>
            <person name="Wayne K.J."/>
            <person name="Tettelin H."/>
            <person name="Glass J.I."/>
            <person name="Rusch D."/>
            <person name="Podicherti R."/>
            <person name="Tsui H.-C.T."/>
            <person name="Winkler M.E."/>
        </authorList>
    </citation>
    <scope>NUCLEOTIDE SEQUENCE</scope>
</reference>
<sequence>MKRVYIITLAALAFPAMAAVPMSVKDISGHLHSLASDKPLVLAWTSSGCPMSKLYRPRLNKLAHDFKPQGVRILLISSSSQDTLAELRELAKPMAIPVIHDADGKLARALGIKRTTEAVVLDGKGVERYRGAVDDQYGFRETSSGNVGAFRRQEPRRHHLRDALEAVLAGREVKVKTIKAFGCAIYLPNPGEAPVPVKLTFHQHIEPL</sequence>
<dbReference type="InterPro" id="IPR036249">
    <property type="entry name" value="Thioredoxin-like_sf"/>
</dbReference>
<dbReference type="GO" id="GO:0016209">
    <property type="term" value="F:antioxidant activity"/>
    <property type="evidence" value="ECO:0007669"/>
    <property type="project" value="InterPro"/>
</dbReference>
<evidence type="ECO:0000259" key="1">
    <source>
        <dbReference type="Pfam" id="PF00578"/>
    </source>
</evidence>